<evidence type="ECO:0000313" key="2">
    <source>
        <dbReference type="EMBL" id="KAF6407218.1"/>
    </source>
</evidence>
<dbReference type="EMBL" id="JACASF010000021">
    <property type="protein sequence ID" value="KAF6407218.1"/>
    <property type="molecule type" value="Genomic_DNA"/>
</dbReference>
<keyword evidence="3" id="KW-1185">Reference proteome</keyword>
<sequence length="150" mass="17364">MASISLRFFLWDFHRPCTVCSPHLVLSPSLALLQPHRPPWSKNSPSCSDLRAFALAVLSARIGSPEIHLAHFSPPSGLFFFLNPHQRTFFHFFVQIEWEEEREREKKHIDMKGTHARPNQRQGQTATQVDSCMCPDKRSNLQLWHMGMTL</sequence>
<dbReference type="InParanoid" id="A0A7J8C8M1"/>
<proteinExistence type="predicted"/>
<protein>
    <submittedName>
        <fullName evidence="2">Uncharacterized protein</fullName>
    </submittedName>
</protein>
<feature type="compositionally biased region" description="Polar residues" evidence="1">
    <location>
        <begin position="117"/>
        <end position="130"/>
    </location>
</feature>
<gene>
    <name evidence="2" type="ORF">HJG59_009893</name>
</gene>
<reference evidence="2 3" key="1">
    <citation type="journal article" date="2020" name="Nature">
        <title>Six reference-quality genomes reveal evolution of bat adaptations.</title>
        <authorList>
            <person name="Jebb D."/>
            <person name="Huang Z."/>
            <person name="Pippel M."/>
            <person name="Hughes G.M."/>
            <person name="Lavrichenko K."/>
            <person name="Devanna P."/>
            <person name="Winkler S."/>
            <person name="Jermiin L.S."/>
            <person name="Skirmuntt E.C."/>
            <person name="Katzourakis A."/>
            <person name="Burkitt-Gray L."/>
            <person name="Ray D.A."/>
            <person name="Sullivan K.A.M."/>
            <person name="Roscito J.G."/>
            <person name="Kirilenko B.M."/>
            <person name="Davalos L.M."/>
            <person name="Corthals A.P."/>
            <person name="Power M.L."/>
            <person name="Jones G."/>
            <person name="Ransome R.D."/>
            <person name="Dechmann D.K.N."/>
            <person name="Locatelli A.G."/>
            <person name="Puechmaille S.J."/>
            <person name="Fedrigo O."/>
            <person name="Jarvis E.D."/>
            <person name="Hiller M."/>
            <person name="Vernes S.C."/>
            <person name="Myers E.W."/>
            <person name="Teeling E.C."/>
        </authorList>
    </citation>
    <scope>NUCLEOTIDE SEQUENCE [LARGE SCALE GENOMIC DNA]</scope>
    <source>
        <strain evidence="2">MMolMol1</strain>
        <tissue evidence="2">Muscle</tissue>
    </source>
</reference>
<organism evidence="2 3">
    <name type="scientific">Molossus molossus</name>
    <name type="common">Pallas' mastiff bat</name>
    <name type="synonym">Vespertilio molossus</name>
    <dbReference type="NCBI Taxonomy" id="27622"/>
    <lineage>
        <taxon>Eukaryota</taxon>
        <taxon>Metazoa</taxon>
        <taxon>Chordata</taxon>
        <taxon>Craniata</taxon>
        <taxon>Vertebrata</taxon>
        <taxon>Euteleostomi</taxon>
        <taxon>Mammalia</taxon>
        <taxon>Eutheria</taxon>
        <taxon>Laurasiatheria</taxon>
        <taxon>Chiroptera</taxon>
        <taxon>Yangochiroptera</taxon>
        <taxon>Molossidae</taxon>
        <taxon>Molossus</taxon>
    </lineage>
</organism>
<accession>A0A7J8C8M1</accession>
<evidence type="ECO:0000313" key="3">
    <source>
        <dbReference type="Proteomes" id="UP000550707"/>
    </source>
</evidence>
<feature type="region of interest" description="Disordered" evidence="1">
    <location>
        <begin position="110"/>
        <end position="131"/>
    </location>
</feature>
<dbReference type="AlphaFoldDB" id="A0A7J8C8M1"/>
<evidence type="ECO:0000256" key="1">
    <source>
        <dbReference type="SAM" id="MobiDB-lite"/>
    </source>
</evidence>
<comment type="caution">
    <text evidence="2">The sequence shown here is derived from an EMBL/GenBank/DDBJ whole genome shotgun (WGS) entry which is preliminary data.</text>
</comment>
<dbReference type="Proteomes" id="UP000550707">
    <property type="component" value="Unassembled WGS sequence"/>
</dbReference>
<name>A0A7J8C8M1_MOLMO</name>